<keyword evidence="4" id="KW-1185">Reference proteome</keyword>
<feature type="domain" description="Nucleoplasmin-like" evidence="2">
    <location>
        <begin position="3"/>
        <end position="100"/>
    </location>
</feature>
<dbReference type="Pfam" id="PF17800">
    <property type="entry name" value="NPL"/>
    <property type="match status" value="1"/>
</dbReference>
<comment type="caution">
    <text evidence="3">The sequence shown here is derived from an EMBL/GenBank/DDBJ whole genome shotgun (WGS) entry which is preliminary data.</text>
</comment>
<keyword evidence="1" id="KW-0812">Transmembrane</keyword>
<evidence type="ECO:0000256" key="1">
    <source>
        <dbReference type="SAM" id="Phobius"/>
    </source>
</evidence>
<sequence>MSFWGVEVLPGKPVIQRFSKAKGKLHISQATVSSDIGNSNYNIHCQCNVREKNPILLCSFATNYQRSCHIDLEFGEEDGDIVLSVIGSGTYGVHLTGYYIGDASFNGQDAMGKEKPEEKIAGDNASGDVHDKEGKNKTVQKMSRRINFGISLKMILLVFLGLVIVGVILSKFESYEVQPKICTCWL</sequence>
<evidence type="ECO:0000313" key="3">
    <source>
        <dbReference type="EMBL" id="MCL7045247.1"/>
    </source>
</evidence>
<evidence type="ECO:0000313" key="4">
    <source>
        <dbReference type="Proteomes" id="UP001177140"/>
    </source>
</evidence>
<name>A0AA41VPT5_PAPNU</name>
<dbReference type="Gene3D" id="2.60.120.340">
    <property type="entry name" value="Nucleoplasmin core domain"/>
    <property type="match status" value="1"/>
</dbReference>
<dbReference type="AlphaFoldDB" id="A0AA41VPT5"/>
<keyword evidence="1" id="KW-0472">Membrane</keyword>
<keyword evidence="1" id="KW-1133">Transmembrane helix</keyword>
<accession>A0AA41VPT5</accession>
<gene>
    <name evidence="3" type="ORF">MKW94_017493</name>
</gene>
<evidence type="ECO:0000259" key="2">
    <source>
        <dbReference type="Pfam" id="PF17800"/>
    </source>
</evidence>
<protein>
    <recommendedName>
        <fullName evidence="2">Nucleoplasmin-like domain-containing protein</fullName>
    </recommendedName>
</protein>
<reference evidence="3" key="1">
    <citation type="submission" date="2022-03" db="EMBL/GenBank/DDBJ databases">
        <title>A functionally conserved STORR gene fusion in Papaver species that diverged 16.8 million years ago.</title>
        <authorList>
            <person name="Catania T."/>
        </authorList>
    </citation>
    <scope>NUCLEOTIDE SEQUENCE</scope>
    <source>
        <strain evidence="3">S-191538</strain>
    </source>
</reference>
<organism evidence="3 4">
    <name type="scientific">Papaver nudicaule</name>
    <name type="common">Iceland poppy</name>
    <dbReference type="NCBI Taxonomy" id="74823"/>
    <lineage>
        <taxon>Eukaryota</taxon>
        <taxon>Viridiplantae</taxon>
        <taxon>Streptophyta</taxon>
        <taxon>Embryophyta</taxon>
        <taxon>Tracheophyta</taxon>
        <taxon>Spermatophyta</taxon>
        <taxon>Magnoliopsida</taxon>
        <taxon>Ranunculales</taxon>
        <taxon>Papaveraceae</taxon>
        <taxon>Papaveroideae</taxon>
        <taxon>Papaver</taxon>
    </lineage>
</organism>
<dbReference type="Proteomes" id="UP001177140">
    <property type="component" value="Unassembled WGS sequence"/>
</dbReference>
<dbReference type="InterPro" id="IPR041232">
    <property type="entry name" value="NPL"/>
</dbReference>
<dbReference type="EMBL" id="JAJJMA010267633">
    <property type="protein sequence ID" value="MCL7045247.1"/>
    <property type="molecule type" value="Genomic_DNA"/>
</dbReference>
<proteinExistence type="predicted"/>
<feature type="transmembrane region" description="Helical" evidence="1">
    <location>
        <begin position="150"/>
        <end position="169"/>
    </location>
</feature>